<gene>
    <name evidence="7" type="ORF">FKW44_005504</name>
</gene>
<dbReference type="PANTHER" id="PTHR11036:SF79">
    <property type="entry name" value="SEMAPHORIN 5C, ISOFORM A"/>
    <property type="match status" value="1"/>
</dbReference>
<sequence length="134" mass="15327">MEQYSHLVVDSLMTNEETLHILFIATRAGIIKKISHNPKTFRSCLIEVLHPWPLHPPPSNQYRPNLKGNPIIATNENIVRLDLDRCSQIKTKEDCLSLPDPYCGWDGKQCVSRSKTDASRLEFNNQECPPRMNG</sequence>
<evidence type="ECO:0000256" key="2">
    <source>
        <dbReference type="ARBA" id="ARBA00022902"/>
    </source>
</evidence>
<dbReference type="AlphaFoldDB" id="A0A7T8KC33"/>
<dbReference type="GO" id="GO:0030335">
    <property type="term" value="P:positive regulation of cell migration"/>
    <property type="evidence" value="ECO:0007669"/>
    <property type="project" value="TreeGrafter"/>
</dbReference>
<name>A0A7T8KC33_CALRO</name>
<evidence type="ECO:0000313" key="7">
    <source>
        <dbReference type="EMBL" id="QQP53140.1"/>
    </source>
</evidence>
<dbReference type="InterPro" id="IPR002165">
    <property type="entry name" value="Plexin_repeat"/>
</dbReference>
<evidence type="ECO:0000259" key="6">
    <source>
        <dbReference type="SMART" id="SM00423"/>
    </source>
</evidence>
<dbReference type="GO" id="GO:0030215">
    <property type="term" value="F:semaphorin receptor binding"/>
    <property type="evidence" value="ECO:0007669"/>
    <property type="project" value="InterPro"/>
</dbReference>
<keyword evidence="8" id="KW-1185">Reference proteome</keyword>
<evidence type="ECO:0000256" key="1">
    <source>
        <dbReference type="ARBA" id="ARBA00004370"/>
    </source>
</evidence>
<feature type="domain" description="PSI" evidence="6">
    <location>
        <begin position="85"/>
        <end position="129"/>
    </location>
</feature>
<comment type="subcellular location">
    <subcellularLocation>
        <location evidence="1">Membrane</location>
    </subcellularLocation>
</comment>
<dbReference type="InterPro" id="IPR001627">
    <property type="entry name" value="Semap_dom"/>
</dbReference>
<dbReference type="InterPro" id="IPR027231">
    <property type="entry name" value="Semaphorin"/>
</dbReference>
<dbReference type="Pfam" id="PF01403">
    <property type="entry name" value="Sema"/>
    <property type="match status" value="1"/>
</dbReference>
<keyword evidence="3" id="KW-0472">Membrane</keyword>
<dbReference type="SUPFAM" id="SSF101912">
    <property type="entry name" value="Sema domain"/>
    <property type="match status" value="1"/>
</dbReference>
<dbReference type="GO" id="GO:0005886">
    <property type="term" value="C:plasma membrane"/>
    <property type="evidence" value="ECO:0007669"/>
    <property type="project" value="TreeGrafter"/>
</dbReference>
<dbReference type="InterPro" id="IPR016201">
    <property type="entry name" value="PSI"/>
</dbReference>
<dbReference type="Pfam" id="PF01437">
    <property type="entry name" value="PSI"/>
    <property type="match status" value="1"/>
</dbReference>
<evidence type="ECO:0000313" key="8">
    <source>
        <dbReference type="Proteomes" id="UP000595437"/>
    </source>
</evidence>
<dbReference type="GO" id="GO:0045499">
    <property type="term" value="F:chemorepellent activity"/>
    <property type="evidence" value="ECO:0007669"/>
    <property type="project" value="TreeGrafter"/>
</dbReference>
<dbReference type="PANTHER" id="PTHR11036">
    <property type="entry name" value="SEMAPHORIN"/>
    <property type="match status" value="1"/>
</dbReference>
<dbReference type="SUPFAM" id="SSF103575">
    <property type="entry name" value="Plexin repeat"/>
    <property type="match status" value="1"/>
</dbReference>
<organism evidence="7 8">
    <name type="scientific">Caligus rogercresseyi</name>
    <name type="common">Sea louse</name>
    <dbReference type="NCBI Taxonomy" id="217165"/>
    <lineage>
        <taxon>Eukaryota</taxon>
        <taxon>Metazoa</taxon>
        <taxon>Ecdysozoa</taxon>
        <taxon>Arthropoda</taxon>
        <taxon>Crustacea</taxon>
        <taxon>Multicrustacea</taxon>
        <taxon>Hexanauplia</taxon>
        <taxon>Copepoda</taxon>
        <taxon>Siphonostomatoida</taxon>
        <taxon>Caligidae</taxon>
        <taxon>Caligus</taxon>
    </lineage>
</organism>
<dbReference type="EMBL" id="CP045892">
    <property type="protein sequence ID" value="QQP53140.1"/>
    <property type="molecule type" value="Genomic_DNA"/>
</dbReference>
<dbReference type="SMART" id="SM00423">
    <property type="entry name" value="PSI"/>
    <property type="match status" value="1"/>
</dbReference>
<evidence type="ECO:0000256" key="5">
    <source>
        <dbReference type="ARBA" id="ARBA00023180"/>
    </source>
</evidence>
<dbReference type="InterPro" id="IPR015943">
    <property type="entry name" value="WD40/YVTN_repeat-like_dom_sf"/>
</dbReference>
<protein>
    <submittedName>
        <fullName evidence="7">Semaphorin5Blike</fullName>
    </submittedName>
</protein>
<dbReference type="Proteomes" id="UP000595437">
    <property type="component" value="Chromosome 3"/>
</dbReference>
<dbReference type="Gene3D" id="3.30.1680.10">
    <property type="entry name" value="ligand-binding face of the semaphorins, domain 2"/>
    <property type="match status" value="1"/>
</dbReference>
<dbReference type="GO" id="GO:0007411">
    <property type="term" value="P:axon guidance"/>
    <property type="evidence" value="ECO:0007669"/>
    <property type="project" value="TreeGrafter"/>
</dbReference>
<dbReference type="InterPro" id="IPR036352">
    <property type="entry name" value="Semap_dom_sf"/>
</dbReference>
<evidence type="ECO:0000256" key="4">
    <source>
        <dbReference type="ARBA" id="ARBA00023157"/>
    </source>
</evidence>
<dbReference type="Gene3D" id="2.130.10.10">
    <property type="entry name" value="YVTN repeat-like/Quinoprotein amine dehydrogenase"/>
    <property type="match status" value="1"/>
</dbReference>
<evidence type="ECO:0000256" key="3">
    <source>
        <dbReference type="ARBA" id="ARBA00023136"/>
    </source>
</evidence>
<keyword evidence="2" id="KW-0524">Neurogenesis</keyword>
<keyword evidence="4" id="KW-1015">Disulfide bond</keyword>
<proteinExistence type="predicted"/>
<dbReference type="OrthoDB" id="9988752at2759"/>
<keyword evidence="5" id="KW-0325">Glycoprotein</keyword>
<reference evidence="8" key="1">
    <citation type="submission" date="2021-01" db="EMBL/GenBank/DDBJ databases">
        <title>Caligus Genome Assembly.</title>
        <authorList>
            <person name="Gallardo-Escarate C."/>
        </authorList>
    </citation>
    <scope>NUCLEOTIDE SEQUENCE [LARGE SCALE GENOMIC DNA]</scope>
</reference>
<accession>A0A7T8KC33</accession>
<dbReference type="GO" id="GO:0071526">
    <property type="term" value="P:semaphorin-plexin signaling pathway"/>
    <property type="evidence" value="ECO:0007669"/>
    <property type="project" value="TreeGrafter"/>
</dbReference>